<sequence length="104" mass="11727">MFERISPQQAKELIDQQDAHIVDIRDPGSYQLGHIPNALLLDNNNLAQFIADADFNKPLVVYCYHGNSSQPAAAYLAEQGFEQSYSMDGGFEHWRVLFPDAITQ</sequence>
<dbReference type="Pfam" id="PF00581">
    <property type="entry name" value="Rhodanese"/>
    <property type="match status" value="1"/>
</dbReference>
<reference evidence="5" key="2">
    <citation type="submission" date="2023-01" db="EMBL/GenBank/DDBJ databases">
        <title>Draft genome sequence of Litoribrevibacter albus strain NBRC 110071.</title>
        <authorList>
            <person name="Sun Q."/>
            <person name="Mori K."/>
        </authorList>
    </citation>
    <scope>NUCLEOTIDE SEQUENCE</scope>
    <source>
        <strain evidence="5">NBRC 110071</strain>
    </source>
</reference>
<dbReference type="InterPro" id="IPR036873">
    <property type="entry name" value="Rhodanese-like_dom_sf"/>
</dbReference>
<dbReference type="InterPro" id="IPR001763">
    <property type="entry name" value="Rhodanese-like_dom"/>
</dbReference>
<gene>
    <name evidence="3 5" type="primary">glpE</name>
    <name evidence="5" type="ORF">GCM10007876_38660</name>
</gene>
<dbReference type="SMART" id="SM00450">
    <property type="entry name" value="RHOD"/>
    <property type="match status" value="1"/>
</dbReference>
<keyword evidence="2 3" id="KW-0808">Transferase</keyword>
<dbReference type="CDD" id="cd01444">
    <property type="entry name" value="GlpE_ST"/>
    <property type="match status" value="1"/>
</dbReference>
<dbReference type="InterPro" id="IPR050229">
    <property type="entry name" value="GlpE_sulfurtransferase"/>
</dbReference>
<dbReference type="EMBL" id="BSNM01000026">
    <property type="protein sequence ID" value="GLQ33386.1"/>
    <property type="molecule type" value="Genomic_DNA"/>
</dbReference>
<dbReference type="PANTHER" id="PTHR43031">
    <property type="entry name" value="FAD-DEPENDENT OXIDOREDUCTASE"/>
    <property type="match status" value="1"/>
</dbReference>
<dbReference type="PANTHER" id="PTHR43031:SF6">
    <property type="entry name" value="THIOSULFATE SULFURTRANSFERASE GLPE"/>
    <property type="match status" value="1"/>
</dbReference>
<comment type="similarity">
    <text evidence="3">Belongs to the GlpE family.</text>
</comment>
<dbReference type="NCBIfam" id="NF001195">
    <property type="entry name" value="PRK00162.1"/>
    <property type="match status" value="1"/>
</dbReference>
<dbReference type="AlphaFoldDB" id="A0AA37WA83"/>
<dbReference type="PROSITE" id="PS50206">
    <property type="entry name" value="RHODANESE_3"/>
    <property type="match status" value="1"/>
</dbReference>
<evidence type="ECO:0000256" key="3">
    <source>
        <dbReference type="HAMAP-Rule" id="MF_01009"/>
    </source>
</evidence>
<dbReference type="HAMAP" id="MF_01009">
    <property type="entry name" value="Thiosulf_sulfurtr"/>
    <property type="match status" value="1"/>
</dbReference>
<comment type="catalytic activity">
    <reaction evidence="3">
        <text>thiosulfate + [thioredoxin]-dithiol = [thioredoxin]-disulfide + hydrogen sulfide + sulfite + 2 H(+)</text>
        <dbReference type="Rhea" id="RHEA:83859"/>
        <dbReference type="Rhea" id="RHEA-COMP:10698"/>
        <dbReference type="Rhea" id="RHEA-COMP:10700"/>
        <dbReference type="ChEBI" id="CHEBI:15378"/>
        <dbReference type="ChEBI" id="CHEBI:17359"/>
        <dbReference type="ChEBI" id="CHEBI:29919"/>
        <dbReference type="ChEBI" id="CHEBI:29950"/>
        <dbReference type="ChEBI" id="CHEBI:33542"/>
        <dbReference type="ChEBI" id="CHEBI:50058"/>
    </reaction>
</comment>
<accession>A0AA37WA83</accession>
<dbReference type="Gene3D" id="3.40.250.10">
    <property type="entry name" value="Rhodanese-like domain"/>
    <property type="match status" value="1"/>
</dbReference>
<keyword evidence="6" id="KW-1185">Reference proteome</keyword>
<comment type="function">
    <text evidence="3">Transferase that catalyzes the transfer of sulfur from thiosulfate to thiophilic acceptors such as cyanide or dithiols. May function in a CysM-independent thiosulfate assimilation pathway by catalyzing the conversion of thiosulfate to sulfite, which can then be used for L-cysteine biosynthesis.</text>
</comment>
<evidence type="ECO:0000313" key="6">
    <source>
        <dbReference type="Proteomes" id="UP001161389"/>
    </source>
</evidence>
<evidence type="ECO:0000313" key="5">
    <source>
        <dbReference type="EMBL" id="GLQ33386.1"/>
    </source>
</evidence>
<proteinExistence type="inferred from homology"/>
<feature type="domain" description="Rhodanese" evidence="4">
    <location>
        <begin position="15"/>
        <end position="103"/>
    </location>
</feature>
<dbReference type="SUPFAM" id="SSF52821">
    <property type="entry name" value="Rhodanese/Cell cycle control phosphatase"/>
    <property type="match status" value="1"/>
</dbReference>
<name>A0AA37WA83_9GAMM</name>
<dbReference type="RefSeq" id="WP_284383804.1">
    <property type="nucleotide sequence ID" value="NZ_BSNM01000026.1"/>
</dbReference>
<dbReference type="GO" id="GO:0005737">
    <property type="term" value="C:cytoplasm"/>
    <property type="evidence" value="ECO:0007669"/>
    <property type="project" value="UniProtKB-SubCell"/>
</dbReference>
<organism evidence="5 6">
    <name type="scientific">Litoribrevibacter albus</name>
    <dbReference type="NCBI Taxonomy" id="1473156"/>
    <lineage>
        <taxon>Bacteria</taxon>
        <taxon>Pseudomonadati</taxon>
        <taxon>Pseudomonadota</taxon>
        <taxon>Gammaproteobacteria</taxon>
        <taxon>Oceanospirillales</taxon>
        <taxon>Oceanospirillaceae</taxon>
        <taxon>Litoribrevibacter</taxon>
    </lineage>
</organism>
<feature type="active site" description="Cysteine persulfide intermediate" evidence="3">
    <location>
        <position position="63"/>
    </location>
</feature>
<comment type="catalytic activity">
    <reaction evidence="3">
        <text>thiosulfate + hydrogen cyanide = thiocyanate + sulfite + 2 H(+)</text>
        <dbReference type="Rhea" id="RHEA:16881"/>
        <dbReference type="ChEBI" id="CHEBI:15378"/>
        <dbReference type="ChEBI" id="CHEBI:17359"/>
        <dbReference type="ChEBI" id="CHEBI:18022"/>
        <dbReference type="ChEBI" id="CHEBI:18407"/>
        <dbReference type="ChEBI" id="CHEBI:33542"/>
        <dbReference type="EC" id="2.8.1.1"/>
    </reaction>
</comment>
<comment type="caution">
    <text evidence="5">The sequence shown here is derived from an EMBL/GenBank/DDBJ whole genome shotgun (WGS) entry which is preliminary data.</text>
</comment>
<evidence type="ECO:0000259" key="4">
    <source>
        <dbReference type="PROSITE" id="PS50206"/>
    </source>
</evidence>
<reference evidence="5" key="1">
    <citation type="journal article" date="2014" name="Int. J. Syst. Evol. Microbiol.">
        <title>Complete genome sequence of Corynebacterium casei LMG S-19264T (=DSM 44701T), isolated from a smear-ripened cheese.</title>
        <authorList>
            <consortium name="US DOE Joint Genome Institute (JGI-PGF)"/>
            <person name="Walter F."/>
            <person name="Albersmeier A."/>
            <person name="Kalinowski J."/>
            <person name="Ruckert C."/>
        </authorList>
    </citation>
    <scope>NUCLEOTIDE SEQUENCE</scope>
    <source>
        <strain evidence="5">NBRC 110071</strain>
    </source>
</reference>
<dbReference type="GO" id="GO:0004792">
    <property type="term" value="F:thiosulfate-cyanide sulfurtransferase activity"/>
    <property type="evidence" value="ECO:0007669"/>
    <property type="project" value="UniProtKB-UniRule"/>
</dbReference>
<dbReference type="EC" id="2.8.1.1" evidence="3"/>
<protein>
    <recommendedName>
        <fullName evidence="3">Thiosulfate sulfurtransferase GlpE</fullName>
        <ecNumber evidence="3">2.8.1.1</ecNumber>
    </recommendedName>
</protein>
<evidence type="ECO:0000256" key="2">
    <source>
        <dbReference type="ARBA" id="ARBA00022679"/>
    </source>
</evidence>
<evidence type="ECO:0000256" key="1">
    <source>
        <dbReference type="ARBA" id="ARBA00022490"/>
    </source>
</evidence>
<dbReference type="InterPro" id="IPR023695">
    <property type="entry name" value="Thiosulf_sulfurTrfase"/>
</dbReference>
<keyword evidence="1 3" id="KW-0963">Cytoplasm</keyword>
<comment type="subcellular location">
    <subcellularLocation>
        <location evidence="3">Cytoplasm</location>
    </subcellularLocation>
</comment>
<dbReference type="Proteomes" id="UP001161389">
    <property type="component" value="Unassembled WGS sequence"/>
</dbReference>